<protein>
    <submittedName>
        <fullName evidence="2">Uncharacterized protein</fullName>
    </submittedName>
</protein>
<reference evidence="2" key="1">
    <citation type="submission" date="2020-04" db="EMBL/GenBank/DDBJ databases">
        <authorList>
            <person name="Chiriac C."/>
            <person name="Salcher M."/>
            <person name="Ghai R."/>
            <person name="Kavagutti S V."/>
        </authorList>
    </citation>
    <scope>NUCLEOTIDE SEQUENCE</scope>
</reference>
<name>A0A6J5NKU5_9CAUD</name>
<sequence length="189" mass="20237">MSFDLGLTGEGGGQYIRYNASTGTWNVDGNQIQLGQFLVDPTSLKTGWGKIVAGSSPSWSWDTRPGVKGDQPSDEHKRGFSLQIYSKAIGQREWSTNSAGSNKGLSAIWGQIADQSVANPGKVPVLKYTGSTVIAIGKGSTQVPNFILEKWVDAPIDFILYDARGFTQEQNSKPAPAKAPAPAATDDEF</sequence>
<proteinExistence type="predicted"/>
<gene>
    <name evidence="2" type="ORF">UFOVP767_5</name>
</gene>
<accession>A0A6J5NKU5</accession>
<evidence type="ECO:0000256" key="1">
    <source>
        <dbReference type="SAM" id="MobiDB-lite"/>
    </source>
</evidence>
<feature type="region of interest" description="Disordered" evidence="1">
    <location>
        <begin position="169"/>
        <end position="189"/>
    </location>
</feature>
<organism evidence="2">
    <name type="scientific">uncultured Caudovirales phage</name>
    <dbReference type="NCBI Taxonomy" id="2100421"/>
    <lineage>
        <taxon>Viruses</taxon>
        <taxon>Duplodnaviria</taxon>
        <taxon>Heunggongvirae</taxon>
        <taxon>Uroviricota</taxon>
        <taxon>Caudoviricetes</taxon>
        <taxon>Peduoviridae</taxon>
        <taxon>Maltschvirus</taxon>
        <taxon>Maltschvirus maltsch</taxon>
    </lineage>
</organism>
<feature type="compositionally biased region" description="Low complexity" evidence="1">
    <location>
        <begin position="173"/>
        <end position="189"/>
    </location>
</feature>
<dbReference type="EMBL" id="LR796714">
    <property type="protein sequence ID" value="CAB4160500.1"/>
    <property type="molecule type" value="Genomic_DNA"/>
</dbReference>
<evidence type="ECO:0000313" key="2">
    <source>
        <dbReference type="EMBL" id="CAB4160500.1"/>
    </source>
</evidence>